<dbReference type="SUPFAM" id="SSF54695">
    <property type="entry name" value="POZ domain"/>
    <property type="match status" value="2"/>
</dbReference>
<dbReference type="CDD" id="cd18374">
    <property type="entry name" value="BTB2_POZ_KCTD19"/>
    <property type="match status" value="1"/>
</dbReference>
<dbReference type="InterPro" id="IPR011333">
    <property type="entry name" value="SKP1/BTB/POZ_sf"/>
</dbReference>
<dbReference type="GO" id="GO:0051260">
    <property type="term" value="P:protein homooligomerization"/>
    <property type="evidence" value="ECO:0007669"/>
    <property type="project" value="InterPro"/>
</dbReference>
<reference evidence="3" key="1">
    <citation type="submission" date="2025-08" db="UniProtKB">
        <authorList>
            <consortium name="Ensembl"/>
        </authorList>
    </citation>
    <scope>IDENTIFICATION</scope>
</reference>
<dbReference type="Pfam" id="PF02214">
    <property type="entry name" value="BTB_2"/>
    <property type="match status" value="1"/>
</dbReference>
<evidence type="ECO:0000313" key="3">
    <source>
        <dbReference type="Ensembl" id="ENSCSRP00000007337.1"/>
    </source>
</evidence>
<dbReference type="Proteomes" id="UP000694403">
    <property type="component" value="Unplaced"/>
</dbReference>
<dbReference type="PANTHER" id="PTHR14499:SF20">
    <property type="entry name" value="BTB_POZ DOMAIN-CONTAINING PROTEIN KCTD19"/>
    <property type="match status" value="1"/>
</dbReference>
<organism evidence="3 4">
    <name type="scientific">Chelydra serpentina</name>
    <name type="common">Snapping turtle</name>
    <name type="synonym">Testudo serpentina</name>
    <dbReference type="NCBI Taxonomy" id="8475"/>
    <lineage>
        <taxon>Eukaryota</taxon>
        <taxon>Metazoa</taxon>
        <taxon>Chordata</taxon>
        <taxon>Craniata</taxon>
        <taxon>Vertebrata</taxon>
        <taxon>Euteleostomi</taxon>
        <taxon>Archelosauria</taxon>
        <taxon>Testudinata</taxon>
        <taxon>Testudines</taxon>
        <taxon>Cryptodira</taxon>
        <taxon>Durocryptodira</taxon>
        <taxon>Americhelydia</taxon>
        <taxon>Chelydroidea</taxon>
        <taxon>Chelydridae</taxon>
        <taxon>Chelydra</taxon>
    </lineage>
</organism>
<feature type="domain" description="Potassium channel tetramerisation-type BTB" evidence="2">
    <location>
        <begin position="240"/>
        <end position="323"/>
    </location>
</feature>
<feature type="region of interest" description="Disordered" evidence="1">
    <location>
        <begin position="398"/>
        <end position="458"/>
    </location>
</feature>
<feature type="compositionally biased region" description="Basic and acidic residues" evidence="1">
    <location>
        <begin position="447"/>
        <end position="456"/>
    </location>
</feature>
<dbReference type="InterPro" id="IPR003131">
    <property type="entry name" value="T1-type_BTB"/>
</dbReference>
<dbReference type="PANTHER" id="PTHR14499">
    <property type="entry name" value="POTASSIUM CHANNEL TETRAMERIZATION DOMAIN-CONTAINING"/>
    <property type="match status" value="1"/>
</dbReference>
<reference evidence="3" key="2">
    <citation type="submission" date="2025-09" db="UniProtKB">
        <authorList>
            <consortium name="Ensembl"/>
        </authorList>
    </citation>
    <scope>IDENTIFICATION</scope>
</reference>
<dbReference type="Ensembl" id="ENSCSRT00000007572.1">
    <property type="protein sequence ID" value="ENSCSRP00000007337.1"/>
    <property type="gene ID" value="ENSCSRG00000005400.1"/>
</dbReference>
<protein>
    <submittedName>
        <fullName evidence="3">Potassium channel tetramerization domain containing 19</fullName>
    </submittedName>
</protein>
<keyword evidence="4" id="KW-1185">Reference proteome</keyword>
<dbReference type="Gene3D" id="3.30.710.10">
    <property type="entry name" value="Potassium Channel Kv1.1, Chain A"/>
    <property type="match status" value="1"/>
</dbReference>
<feature type="compositionally biased region" description="Basic residues" evidence="1">
    <location>
        <begin position="412"/>
        <end position="421"/>
    </location>
</feature>
<evidence type="ECO:0000256" key="1">
    <source>
        <dbReference type="SAM" id="MobiDB-lite"/>
    </source>
</evidence>
<evidence type="ECO:0000259" key="2">
    <source>
        <dbReference type="Pfam" id="PF02214"/>
    </source>
</evidence>
<sequence>MDTPLLDTEEEVHYCFLPLDLVGKYPTLVNDDNLLWLLENAALIECECSEFRFIVNFLRSEKILLPDNFSNIDVLEAEVVTLGIPNLTDAVKLYRGNCSVLTSNLEDSKTGIVNTMLEVQEAIRPPLYVMALGVLVKYPDSALGQLHIESTLDRNQLYISGNGVLFQHVKNWLGTCRLPLTENMSEIHELCAFLEKRDITYEPMKDALKSYLKQTIPAEMKGHNEDWTAEVRVYSLHQIVKIYVGSHWYETYLQTLLKCPELLSNCKKVYWITYGQSLLIHGDGQIFRHILNFLRLGKLFLPSEFKEWSLFCQEAEEYRIPSLFEALYQCDGYRLWVKKHETYDEASFPFRRLSIVTWDKESEFSKDPKEEHSYTAVAFSNRCVHTWSKVKDLQDSKGENEKYTRMISQPRGTKRRNKPGGHHQATDIGENSSCCKHSASPPRKKGERGNLAKKSENTNSATPIQKLISLVKEWDMVNSKRCEFRHVTVYNSKFADNASCHKTLENGGDIKEPADRSPGKISPAVQENDRTIQAAFSAEEKHSEQHTFKQNSPVTLTAEKHRFSTGRETYPMEKPAAFKEWRGQEQTEKAFNNVGFILKVEHPPVVGSDGTWHEESVVYSAGIKLANANAQPVARDIVFLSFALAREEIFYARTCHYFLTDIILNSIRQKDAGEVTAKVVRLVHRLWTQRITPKEFVADVLNTKPFNDDRQVHEKLLRWVEFTLPFAWKYSHCLDFLIKKGYSKSISYFGLG</sequence>
<dbReference type="AlphaFoldDB" id="A0A8C3RZG2"/>
<evidence type="ECO:0000313" key="4">
    <source>
        <dbReference type="Proteomes" id="UP000694403"/>
    </source>
</evidence>
<accession>A0A8C3RZG2</accession>
<name>A0A8C3RZG2_CHESE</name>
<proteinExistence type="predicted"/>